<evidence type="ECO:0000313" key="2">
    <source>
        <dbReference type="EMBL" id="KAG2602249.1"/>
    </source>
</evidence>
<feature type="chain" id="PRO_5035770251" description="Secreted protein" evidence="1">
    <location>
        <begin position="27"/>
        <end position="92"/>
    </location>
</feature>
<reference evidence="2" key="1">
    <citation type="submission" date="2020-05" db="EMBL/GenBank/DDBJ databases">
        <title>WGS assembly of Panicum virgatum.</title>
        <authorList>
            <person name="Lovell J.T."/>
            <person name="Jenkins J."/>
            <person name="Shu S."/>
            <person name="Juenger T.E."/>
            <person name="Schmutz J."/>
        </authorList>
    </citation>
    <scope>NUCLEOTIDE SEQUENCE</scope>
    <source>
        <strain evidence="2">AP13</strain>
    </source>
</reference>
<dbReference type="AlphaFoldDB" id="A0A8T0T1Q6"/>
<evidence type="ECO:0000313" key="3">
    <source>
        <dbReference type="Proteomes" id="UP000823388"/>
    </source>
</evidence>
<keyword evidence="1" id="KW-0732">Signal</keyword>
<evidence type="ECO:0008006" key="4">
    <source>
        <dbReference type="Google" id="ProtNLM"/>
    </source>
</evidence>
<feature type="signal peptide" evidence="1">
    <location>
        <begin position="1"/>
        <end position="26"/>
    </location>
</feature>
<evidence type="ECO:0000256" key="1">
    <source>
        <dbReference type="SAM" id="SignalP"/>
    </source>
</evidence>
<sequence>MASRFSIRTTVLVVIVAEAMVLAVHGARPLGIMEELVTTREASSSSLVAKPPSLRIPALISFDQRYVEEADSPAAALYLMTDCTHKTPANGS</sequence>
<gene>
    <name evidence="2" type="ORF">PVAP13_5KG663100</name>
</gene>
<proteinExistence type="predicted"/>
<keyword evidence="3" id="KW-1185">Reference proteome</keyword>
<dbReference type="Proteomes" id="UP000823388">
    <property type="component" value="Chromosome 5K"/>
</dbReference>
<comment type="caution">
    <text evidence="2">The sequence shown here is derived from an EMBL/GenBank/DDBJ whole genome shotgun (WGS) entry which is preliminary data.</text>
</comment>
<dbReference type="EMBL" id="CM029045">
    <property type="protein sequence ID" value="KAG2602249.1"/>
    <property type="molecule type" value="Genomic_DNA"/>
</dbReference>
<protein>
    <recommendedName>
        <fullName evidence="4">Secreted protein</fullName>
    </recommendedName>
</protein>
<organism evidence="2 3">
    <name type="scientific">Panicum virgatum</name>
    <name type="common">Blackwell switchgrass</name>
    <dbReference type="NCBI Taxonomy" id="38727"/>
    <lineage>
        <taxon>Eukaryota</taxon>
        <taxon>Viridiplantae</taxon>
        <taxon>Streptophyta</taxon>
        <taxon>Embryophyta</taxon>
        <taxon>Tracheophyta</taxon>
        <taxon>Spermatophyta</taxon>
        <taxon>Magnoliopsida</taxon>
        <taxon>Liliopsida</taxon>
        <taxon>Poales</taxon>
        <taxon>Poaceae</taxon>
        <taxon>PACMAD clade</taxon>
        <taxon>Panicoideae</taxon>
        <taxon>Panicodae</taxon>
        <taxon>Paniceae</taxon>
        <taxon>Panicinae</taxon>
        <taxon>Panicum</taxon>
        <taxon>Panicum sect. Hiantes</taxon>
    </lineage>
</organism>
<name>A0A8T0T1Q6_PANVG</name>
<accession>A0A8T0T1Q6</accession>